<dbReference type="Pfam" id="PF02823">
    <property type="entry name" value="ATP-synt_DE_N"/>
    <property type="match status" value="1"/>
</dbReference>
<evidence type="ECO:0000256" key="8">
    <source>
        <dbReference type="ARBA" id="ARBA00022781"/>
    </source>
</evidence>
<evidence type="ECO:0000256" key="7">
    <source>
        <dbReference type="ARBA" id="ARBA00022475"/>
    </source>
</evidence>
<dbReference type="InterPro" id="IPR036794">
    <property type="entry name" value="ATP_F1_dsu/esu_C_sf"/>
</dbReference>
<evidence type="ECO:0000259" key="17">
    <source>
        <dbReference type="Pfam" id="PF02823"/>
    </source>
</evidence>
<dbReference type="GO" id="GO:0005524">
    <property type="term" value="F:ATP binding"/>
    <property type="evidence" value="ECO:0007669"/>
    <property type="project" value="UniProtKB-UniRule"/>
</dbReference>
<name>A0A502LFG1_HAEHA</name>
<dbReference type="InterPro" id="IPR036771">
    <property type="entry name" value="ATPsynth_dsu/esu_N"/>
</dbReference>
<dbReference type="GO" id="GO:0045259">
    <property type="term" value="C:proton-transporting ATP synthase complex"/>
    <property type="evidence" value="ECO:0007669"/>
    <property type="project" value="UniProtKB-KW"/>
</dbReference>
<dbReference type="CDD" id="cd12152">
    <property type="entry name" value="F1-ATPase_delta"/>
    <property type="match status" value="1"/>
</dbReference>
<evidence type="ECO:0000256" key="14">
    <source>
        <dbReference type="ARBA" id="ARBA00031795"/>
    </source>
</evidence>
<evidence type="ECO:0000256" key="2">
    <source>
        <dbReference type="ARBA" id="ARBA00004202"/>
    </source>
</evidence>
<comment type="similarity">
    <text evidence="3 15 16">Belongs to the ATPase epsilon chain family.</text>
</comment>
<comment type="caution">
    <text evidence="18">The sequence shown here is derived from an EMBL/GenBank/DDBJ whole genome shotgun (WGS) entry which is preliminary data.</text>
</comment>
<dbReference type="InterPro" id="IPR020546">
    <property type="entry name" value="ATP_synth_F1_dsu/esu_N"/>
</dbReference>
<gene>
    <name evidence="15 18" type="primary">atpC</name>
    <name evidence="18" type="ORF">EUX48_08555</name>
</gene>
<evidence type="ECO:0000256" key="16">
    <source>
        <dbReference type="RuleBase" id="RU003656"/>
    </source>
</evidence>
<evidence type="ECO:0000313" key="18">
    <source>
        <dbReference type="EMBL" id="TPH20931.1"/>
    </source>
</evidence>
<dbReference type="Gene3D" id="2.60.15.10">
    <property type="entry name" value="F0F1 ATP synthase delta/epsilon subunit, N-terminal"/>
    <property type="match status" value="1"/>
</dbReference>
<evidence type="ECO:0000256" key="15">
    <source>
        <dbReference type="HAMAP-Rule" id="MF_00530"/>
    </source>
</evidence>
<protein>
    <recommendedName>
        <fullName evidence="5 15">ATP synthase epsilon chain</fullName>
    </recommendedName>
    <alternativeName>
        <fullName evidence="14 15">ATP synthase F1 sector epsilon subunit</fullName>
    </alternativeName>
    <alternativeName>
        <fullName evidence="13 15">F-ATPase epsilon subunit</fullName>
    </alternativeName>
</protein>
<evidence type="ECO:0000256" key="11">
    <source>
        <dbReference type="ARBA" id="ARBA00023196"/>
    </source>
</evidence>
<keyword evidence="9 15" id="KW-0406">Ion transport</keyword>
<dbReference type="RefSeq" id="WP_118856588.1">
    <property type="nucleotide sequence ID" value="NZ_QQKS01000006.1"/>
</dbReference>
<evidence type="ECO:0000256" key="10">
    <source>
        <dbReference type="ARBA" id="ARBA00023136"/>
    </source>
</evidence>
<evidence type="ECO:0000256" key="6">
    <source>
        <dbReference type="ARBA" id="ARBA00022448"/>
    </source>
</evidence>
<dbReference type="NCBIfam" id="NF001847">
    <property type="entry name" value="PRK00571.1-4"/>
    <property type="match status" value="1"/>
</dbReference>
<evidence type="ECO:0000256" key="12">
    <source>
        <dbReference type="ARBA" id="ARBA00023310"/>
    </source>
</evidence>
<keyword evidence="11 15" id="KW-0139">CF(1)</keyword>
<dbReference type="PANTHER" id="PTHR13822:SF10">
    <property type="entry name" value="ATP SYNTHASE EPSILON CHAIN, CHLOROPLASTIC"/>
    <property type="match status" value="1"/>
</dbReference>
<dbReference type="NCBIfam" id="TIGR01216">
    <property type="entry name" value="ATP_synt_epsi"/>
    <property type="match status" value="1"/>
</dbReference>
<dbReference type="InterPro" id="IPR001469">
    <property type="entry name" value="ATP_synth_F1_dsu/esu"/>
</dbReference>
<keyword evidence="8 15" id="KW-0375">Hydrogen ion transport</keyword>
<feature type="domain" description="ATP synthase F1 complex delta/epsilon subunit N-terminal" evidence="17">
    <location>
        <begin position="4"/>
        <end position="83"/>
    </location>
</feature>
<dbReference type="SUPFAM" id="SSF51344">
    <property type="entry name" value="Epsilon subunit of F1F0-ATP synthase N-terminal domain"/>
    <property type="match status" value="1"/>
</dbReference>
<dbReference type="Proteomes" id="UP000316888">
    <property type="component" value="Unassembled WGS sequence"/>
</dbReference>
<comment type="function">
    <text evidence="1 15">Produces ATP from ADP in the presence of a proton gradient across the membrane.</text>
</comment>
<keyword evidence="10 15" id="KW-0472">Membrane</keyword>
<comment type="subcellular location">
    <subcellularLocation>
        <location evidence="2 15">Cell membrane</location>
        <topology evidence="2 15">Peripheral membrane protein</topology>
    </subcellularLocation>
</comment>
<proteinExistence type="inferred from homology"/>
<dbReference type="GO" id="GO:0046933">
    <property type="term" value="F:proton-transporting ATP synthase activity, rotational mechanism"/>
    <property type="evidence" value="ECO:0007669"/>
    <property type="project" value="UniProtKB-UniRule"/>
</dbReference>
<evidence type="ECO:0000256" key="3">
    <source>
        <dbReference type="ARBA" id="ARBA00005712"/>
    </source>
</evidence>
<reference evidence="18 19" key="1">
    <citation type="submission" date="2019-01" db="EMBL/GenBank/DDBJ databases">
        <title>Comparative genomic analysis identifies haemin-independent Haemophilus haemolyticus: a formal re-classification of Haemophilus intermedius.</title>
        <authorList>
            <person name="Harris T.M."/>
            <person name="Price E.P."/>
            <person name="Sarovich D.S."/>
            <person name="Norskov-Lauritsen N."/>
            <person name="Beissbarth J."/>
            <person name="Chang A.B."/>
            <person name="Smith-Vaughan H.C."/>
        </authorList>
    </citation>
    <scope>NUCLEOTIDE SEQUENCE [LARGE SCALE GENOMIC DNA]</scope>
    <source>
        <strain evidence="18 19">60824 B Hi-4</strain>
    </source>
</reference>
<evidence type="ECO:0000313" key="19">
    <source>
        <dbReference type="Proteomes" id="UP000316888"/>
    </source>
</evidence>
<dbReference type="HAMAP" id="MF_00530">
    <property type="entry name" value="ATP_synth_epsil_bac"/>
    <property type="match status" value="1"/>
</dbReference>
<accession>A0A502LFG1</accession>
<dbReference type="AlphaFoldDB" id="A0A502LFG1"/>
<comment type="subunit">
    <text evidence="4 15 16">F-type ATPases have 2 components, CF(1) - the catalytic core - and CF(0) - the membrane proton channel. CF(1) has five subunits: alpha(3), beta(3), gamma(1), delta(1), epsilon(1). CF(0) has three main subunits: a, b and c.</text>
</comment>
<keyword evidence="7 15" id="KW-1003">Cell membrane</keyword>
<evidence type="ECO:0000256" key="5">
    <source>
        <dbReference type="ARBA" id="ARBA00014480"/>
    </source>
</evidence>
<evidence type="ECO:0000256" key="13">
    <source>
        <dbReference type="ARBA" id="ARBA00030215"/>
    </source>
</evidence>
<evidence type="ECO:0000256" key="4">
    <source>
        <dbReference type="ARBA" id="ARBA00011648"/>
    </source>
</evidence>
<dbReference type="GO" id="GO:0005886">
    <property type="term" value="C:plasma membrane"/>
    <property type="evidence" value="ECO:0007669"/>
    <property type="project" value="UniProtKB-SubCell"/>
</dbReference>
<dbReference type="EMBL" id="SDPB01000022">
    <property type="protein sequence ID" value="TPH20931.1"/>
    <property type="molecule type" value="Genomic_DNA"/>
</dbReference>
<sequence length="142" mass="15634">MATFNLTIVSAERKIFEGEVKQIQATGVEGELGILPGHTPLLTAIKPGIVKFTLQNGNEEVIYVSGGFLEVQPNIVTVLADVAIRGSELDSDRIREAKRKAEENIVSHASDVDHDLLVAKLSKELAKLRAYELTEKLLKTRR</sequence>
<organism evidence="18 19">
    <name type="scientific">Haemophilus haemolyticus</name>
    <dbReference type="NCBI Taxonomy" id="726"/>
    <lineage>
        <taxon>Bacteria</taxon>
        <taxon>Pseudomonadati</taxon>
        <taxon>Pseudomonadota</taxon>
        <taxon>Gammaproteobacteria</taxon>
        <taxon>Pasteurellales</taxon>
        <taxon>Pasteurellaceae</taxon>
        <taxon>Haemophilus</taxon>
    </lineage>
</organism>
<dbReference type="FunFam" id="2.60.15.10:FF:000001">
    <property type="entry name" value="ATP synthase epsilon chain"/>
    <property type="match status" value="1"/>
</dbReference>
<evidence type="ECO:0000256" key="1">
    <source>
        <dbReference type="ARBA" id="ARBA00003543"/>
    </source>
</evidence>
<dbReference type="PANTHER" id="PTHR13822">
    <property type="entry name" value="ATP SYNTHASE DELTA/EPSILON CHAIN"/>
    <property type="match status" value="1"/>
</dbReference>
<evidence type="ECO:0000256" key="9">
    <source>
        <dbReference type="ARBA" id="ARBA00023065"/>
    </source>
</evidence>
<dbReference type="SUPFAM" id="SSF46604">
    <property type="entry name" value="Epsilon subunit of F1F0-ATP synthase C-terminal domain"/>
    <property type="match status" value="1"/>
</dbReference>
<keyword evidence="6 15" id="KW-0813">Transport</keyword>
<keyword evidence="12 15" id="KW-0066">ATP synthesis</keyword>
<dbReference type="Gene3D" id="1.20.5.440">
    <property type="entry name" value="ATP synthase delta/epsilon subunit, C-terminal domain"/>
    <property type="match status" value="1"/>
</dbReference>